<sequence>MSPDGQNASPPSSVHSTGEPAGAVPVATSPATAIVIGSFALTVGRWFPAHEHPAHQLAWSRTGLLSVRTTAGTWLLPPTLALWIPTGVRHATGTSGGAVMRSAYVTPARCPVTWTEPTVVSVPPLLRELIDHLAVRELPRSARARAERVVFDLLQPVSVHTVSVTEPSDPRAREVAEALTAHPADNRPLTAWGGAVGASSRTLARLFTAETGLSFGRWRERVRMRAAMLLLADGMTVEAVARRVGYASASSFVAAFHRTVGVTPRRYFP</sequence>
<organism evidence="9 10">
    <name type="scientific">Streptomyces armeniacus</name>
    <dbReference type="NCBI Taxonomy" id="83291"/>
    <lineage>
        <taxon>Bacteria</taxon>
        <taxon>Bacillati</taxon>
        <taxon>Actinomycetota</taxon>
        <taxon>Actinomycetes</taxon>
        <taxon>Kitasatosporales</taxon>
        <taxon>Streptomycetaceae</taxon>
        <taxon>Streptomyces</taxon>
    </lineage>
</organism>
<evidence type="ECO:0000313" key="9">
    <source>
        <dbReference type="EMBL" id="AXK36037.1"/>
    </source>
</evidence>
<keyword evidence="1" id="KW-0678">Repressor</keyword>
<proteinExistence type="predicted"/>
<dbReference type="FunFam" id="1.10.10.60:FF:000132">
    <property type="entry name" value="AraC family transcriptional regulator"/>
    <property type="match status" value="1"/>
</dbReference>
<evidence type="ECO:0000256" key="6">
    <source>
        <dbReference type="ARBA" id="ARBA00079449"/>
    </source>
</evidence>
<keyword evidence="4" id="KW-0804">Transcription</keyword>
<protein>
    <recommendedName>
        <fullName evidence="5">HTH-type transcriptional regulator RipA</fullName>
    </recommendedName>
    <alternativeName>
        <fullName evidence="6">Repressor of iron proteins A</fullName>
    </alternativeName>
</protein>
<feature type="region of interest" description="Disordered" evidence="7">
    <location>
        <begin position="1"/>
        <end position="24"/>
    </location>
</feature>
<evidence type="ECO:0000256" key="5">
    <source>
        <dbReference type="ARBA" id="ARBA00074140"/>
    </source>
</evidence>
<dbReference type="InterPro" id="IPR018060">
    <property type="entry name" value="HTH_AraC"/>
</dbReference>
<evidence type="ECO:0000259" key="8">
    <source>
        <dbReference type="PROSITE" id="PS01124"/>
    </source>
</evidence>
<dbReference type="SUPFAM" id="SSF46689">
    <property type="entry name" value="Homeodomain-like"/>
    <property type="match status" value="2"/>
</dbReference>
<reference evidence="9 10" key="1">
    <citation type="submission" date="2018-07" db="EMBL/GenBank/DDBJ databases">
        <title>Draft genome of the type strain Streptomyces armeniacus ATCC 15676.</title>
        <authorList>
            <person name="Labana P."/>
            <person name="Gosse J.T."/>
            <person name="Boddy C.N."/>
        </authorList>
    </citation>
    <scope>NUCLEOTIDE SEQUENCE [LARGE SCALE GENOMIC DNA]</scope>
    <source>
        <strain evidence="9 10">ATCC 15676</strain>
    </source>
</reference>
<keyword evidence="10" id="KW-1185">Reference proteome</keyword>
<dbReference type="InterPro" id="IPR009057">
    <property type="entry name" value="Homeodomain-like_sf"/>
</dbReference>
<dbReference type="KEGG" id="sarm:DVA86_28965"/>
<dbReference type="InterPro" id="IPR011051">
    <property type="entry name" value="RmlC_Cupin_sf"/>
</dbReference>
<feature type="compositionally biased region" description="Polar residues" evidence="7">
    <location>
        <begin position="1"/>
        <end position="16"/>
    </location>
</feature>
<dbReference type="SUPFAM" id="SSF51182">
    <property type="entry name" value="RmlC-like cupins"/>
    <property type="match status" value="1"/>
</dbReference>
<dbReference type="CDD" id="cd06124">
    <property type="entry name" value="cupin_NimR-like_N"/>
    <property type="match status" value="1"/>
</dbReference>
<evidence type="ECO:0000256" key="1">
    <source>
        <dbReference type="ARBA" id="ARBA00022491"/>
    </source>
</evidence>
<evidence type="ECO:0000256" key="4">
    <source>
        <dbReference type="ARBA" id="ARBA00023163"/>
    </source>
</evidence>
<dbReference type="PROSITE" id="PS01124">
    <property type="entry name" value="HTH_ARAC_FAMILY_2"/>
    <property type="match status" value="1"/>
</dbReference>
<name>A0A345XWM1_9ACTN</name>
<dbReference type="SMART" id="SM00342">
    <property type="entry name" value="HTH_ARAC"/>
    <property type="match status" value="1"/>
</dbReference>
<accession>A0A345XWM1</accession>
<evidence type="ECO:0000256" key="2">
    <source>
        <dbReference type="ARBA" id="ARBA00023015"/>
    </source>
</evidence>
<dbReference type="Proteomes" id="UP000254425">
    <property type="component" value="Chromosome"/>
</dbReference>
<dbReference type="Pfam" id="PF12833">
    <property type="entry name" value="HTH_18"/>
    <property type="match status" value="1"/>
</dbReference>
<dbReference type="GO" id="GO:0043565">
    <property type="term" value="F:sequence-specific DNA binding"/>
    <property type="evidence" value="ECO:0007669"/>
    <property type="project" value="InterPro"/>
</dbReference>
<feature type="domain" description="HTH araC/xylS-type" evidence="8">
    <location>
        <begin position="173"/>
        <end position="269"/>
    </location>
</feature>
<keyword evidence="3" id="KW-0238">DNA-binding</keyword>
<dbReference type="PANTHER" id="PTHR11019">
    <property type="entry name" value="HTH-TYPE TRANSCRIPTIONAL REGULATOR NIMR"/>
    <property type="match status" value="1"/>
</dbReference>
<dbReference type="EMBL" id="CP031320">
    <property type="protein sequence ID" value="AXK36037.1"/>
    <property type="molecule type" value="Genomic_DNA"/>
</dbReference>
<evidence type="ECO:0000256" key="7">
    <source>
        <dbReference type="SAM" id="MobiDB-lite"/>
    </source>
</evidence>
<dbReference type="RefSeq" id="WP_208882685.1">
    <property type="nucleotide sequence ID" value="NZ_CP031320.1"/>
</dbReference>
<dbReference type="Gene3D" id="1.10.10.60">
    <property type="entry name" value="Homeodomain-like"/>
    <property type="match status" value="1"/>
</dbReference>
<evidence type="ECO:0000256" key="3">
    <source>
        <dbReference type="ARBA" id="ARBA00023125"/>
    </source>
</evidence>
<gene>
    <name evidence="9" type="ORF">DVA86_28965</name>
</gene>
<dbReference type="GO" id="GO:0003700">
    <property type="term" value="F:DNA-binding transcription factor activity"/>
    <property type="evidence" value="ECO:0007669"/>
    <property type="project" value="InterPro"/>
</dbReference>
<dbReference type="PANTHER" id="PTHR11019:SF199">
    <property type="entry name" value="HTH-TYPE TRANSCRIPTIONAL REGULATOR NIMR"/>
    <property type="match status" value="1"/>
</dbReference>
<keyword evidence="2" id="KW-0805">Transcription regulation</keyword>
<evidence type="ECO:0000313" key="10">
    <source>
        <dbReference type="Proteomes" id="UP000254425"/>
    </source>
</evidence>
<dbReference type="AlphaFoldDB" id="A0A345XWM1"/>